<organism evidence="2 3">
    <name type="scientific">Streptomyces alanosinicus</name>
    <dbReference type="NCBI Taxonomy" id="68171"/>
    <lineage>
        <taxon>Bacteria</taxon>
        <taxon>Bacillati</taxon>
        <taxon>Actinomycetota</taxon>
        <taxon>Actinomycetes</taxon>
        <taxon>Kitasatosporales</taxon>
        <taxon>Streptomycetaceae</taxon>
        <taxon>Streptomyces</taxon>
    </lineage>
</organism>
<reference evidence="2" key="2">
    <citation type="submission" date="2020-09" db="EMBL/GenBank/DDBJ databases">
        <authorList>
            <person name="Sun Q."/>
            <person name="Ohkuma M."/>
        </authorList>
    </citation>
    <scope>NUCLEOTIDE SEQUENCE</scope>
    <source>
        <strain evidence="2">JCM 4714</strain>
    </source>
</reference>
<proteinExistence type="predicted"/>
<protein>
    <submittedName>
        <fullName evidence="2">ATP/GTP-binding protein</fullName>
    </submittedName>
</protein>
<dbReference type="Proteomes" id="UP000655443">
    <property type="component" value="Unassembled WGS sequence"/>
</dbReference>
<sequence>MQIPVRHLSGNVVWSVHGQVWAVWRVEGEGQAHVSRRAKMQRLALIESLVKSLRGEAMLLSLCPQVNPATVVERMISGIDIDASPAYEQVAHRTLDQLEQLELTGRTDWLAVPLPTTRRQAVVDAIGAARFEVALQLGLLPAAVCVREELARLTQAADLAATWPSQLRLRPATEAEILWIYGHATRRGLIEPLLPEPGQQQVRGRGRGAAALGQAVLVEGGHRLAHDGEEGATEGRGRRKRRARVQMRATNPFAHRWLEVTTEFGPSYQALLALAEMPESFSFPGSEFLTSLDQFAFPVDWVVRLAVEDGASAEAKSRRQAREVAGQYSEYDGEMAGVPASVDKAAEGLAEYRDRLTSSKSEVEVRAMGAFAVWGGTPDEAERRATELQNYLAGGEYTLARPRGEQENLWYGMLPGARTPRVMAQYAQFLIARDFAMSGPFSGSSLGDDTGPLYGLQLAGGGIRPVHVDFTRGPRKKTSASAAFLGELGAGKSFAMKAAVYWILAAGRRHSIPGSRGRAVIVDRTPQQEWVRFASACPGTTQVIHITRDASVSLDPLRLFAGKEAQRFTESFLTLLLGISPMEDDGAALSEAIETVLAGPHPSMRVLAEELATRGAEDPASKSVARRLMAVKRKDLARALFDETLPVVEADTADTVVFSVASLALPKKRELEGDRLAKLEWEKIFGRAVMYLIAALCRKIAFERRAEFCTAVWDECWWLTSSPEGLELLIELLRDGRKHNAGALLGSHDPYDFGISDPELGTIVRGLLPRRLLFRHTDAVLARRSLEFLGLDPNDADLVTEVTTHLSPINVSDDEQAARAGECLHRDLLGRIGGMQVLIPHDPRVADVIHSDPEAAMTA</sequence>
<evidence type="ECO:0000256" key="1">
    <source>
        <dbReference type="SAM" id="MobiDB-lite"/>
    </source>
</evidence>
<evidence type="ECO:0000313" key="3">
    <source>
        <dbReference type="Proteomes" id="UP000655443"/>
    </source>
</evidence>
<dbReference type="EMBL" id="BMVG01000044">
    <property type="protein sequence ID" value="GHE13801.1"/>
    <property type="molecule type" value="Genomic_DNA"/>
</dbReference>
<dbReference type="SUPFAM" id="SSF52540">
    <property type="entry name" value="P-loop containing nucleoside triphosphate hydrolases"/>
    <property type="match status" value="1"/>
</dbReference>
<evidence type="ECO:0000313" key="2">
    <source>
        <dbReference type="EMBL" id="GHE13801.1"/>
    </source>
</evidence>
<dbReference type="InterPro" id="IPR027417">
    <property type="entry name" value="P-loop_NTPase"/>
</dbReference>
<feature type="region of interest" description="Disordered" evidence="1">
    <location>
        <begin position="224"/>
        <end position="244"/>
    </location>
</feature>
<dbReference type="RefSeq" id="WP_189958677.1">
    <property type="nucleotide sequence ID" value="NZ_BMVG01000044.1"/>
</dbReference>
<dbReference type="AlphaFoldDB" id="A0A919D768"/>
<accession>A0A919D768</accession>
<dbReference type="Pfam" id="PF12846">
    <property type="entry name" value="AAA_10"/>
    <property type="match status" value="1"/>
</dbReference>
<gene>
    <name evidence="2" type="ORF">GCM10010339_82040</name>
</gene>
<dbReference type="Gene3D" id="3.40.50.300">
    <property type="entry name" value="P-loop containing nucleotide triphosphate hydrolases"/>
    <property type="match status" value="1"/>
</dbReference>
<keyword evidence="3" id="KW-1185">Reference proteome</keyword>
<dbReference type="InterPro" id="IPR016628">
    <property type="entry name" value="ATPase_SAG2001_prd"/>
</dbReference>
<reference evidence="2" key="1">
    <citation type="journal article" date="2014" name="Int. J. Syst. Evol. Microbiol.">
        <title>Complete genome sequence of Corynebacterium casei LMG S-19264T (=DSM 44701T), isolated from a smear-ripened cheese.</title>
        <authorList>
            <consortium name="US DOE Joint Genome Institute (JGI-PGF)"/>
            <person name="Walter F."/>
            <person name="Albersmeier A."/>
            <person name="Kalinowski J."/>
            <person name="Ruckert C."/>
        </authorList>
    </citation>
    <scope>NUCLEOTIDE SEQUENCE</scope>
    <source>
        <strain evidence="2">JCM 4714</strain>
    </source>
</reference>
<feature type="compositionally biased region" description="Basic and acidic residues" evidence="1">
    <location>
        <begin position="224"/>
        <end position="236"/>
    </location>
</feature>
<dbReference type="Gene3D" id="1.10.8.730">
    <property type="match status" value="1"/>
</dbReference>
<name>A0A919D768_9ACTN</name>
<comment type="caution">
    <text evidence="2">The sequence shown here is derived from an EMBL/GenBank/DDBJ whole genome shotgun (WGS) entry which is preliminary data.</text>
</comment>
<dbReference type="PIRSF" id="PIRSF015040">
    <property type="entry name" value="ATPase_SAG2001_prd"/>
    <property type="match status" value="1"/>
</dbReference>